<accession>A0A9Q3CJH3</accession>
<proteinExistence type="predicted"/>
<name>A0A9Q3CJH3_9BASI</name>
<evidence type="ECO:0000313" key="2">
    <source>
        <dbReference type="Proteomes" id="UP000765509"/>
    </source>
</evidence>
<comment type="caution">
    <text evidence="1">The sequence shown here is derived from an EMBL/GenBank/DDBJ whole genome shotgun (WGS) entry which is preliminary data.</text>
</comment>
<sequence length="105" mass="12183">MPLMMFKDLLEGVWFESEKKNAVKKETDEENLLAQVDEETFQIMMVMAFDEESKPLVSFLLSAPSLLNPTPNHPICKGFVFLIKRLPNQDCRMINWRLISHIALT</sequence>
<organism evidence="1 2">
    <name type="scientific">Austropuccinia psidii MF-1</name>
    <dbReference type="NCBI Taxonomy" id="1389203"/>
    <lineage>
        <taxon>Eukaryota</taxon>
        <taxon>Fungi</taxon>
        <taxon>Dikarya</taxon>
        <taxon>Basidiomycota</taxon>
        <taxon>Pucciniomycotina</taxon>
        <taxon>Pucciniomycetes</taxon>
        <taxon>Pucciniales</taxon>
        <taxon>Sphaerophragmiaceae</taxon>
        <taxon>Austropuccinia</taxon>
    </lineage>
</organism>
<dbReference type="Proteomes" id="UP000765509">
    <property type="component" value="Unassembled WGS sequence"/>
</dbReference>
<reference evidence="1" key="1">
    <citation type="submission" date="2021-03" db="EMBL/GenBank/DDBJ databases">
        <title>Draft genome sequence of rust myrtle Austropuccinia psidii MF-1, a brazilian biotype.</title>
        <authorList>
            <person name="Quecine M.C."/>
            <person name="Pachon D.M.R."/>
            <person name="Bonatelli M.L."/>
            <person name="Correr F.H."/>
            <person name="Franceschini L.M."/>
            <person name="Leite T.F."/>
            <person name="Margarido G.R.A."/>
            <person name="Almeida C.A."/>
            <person name="Ferrarezi J.A."/>
            <person name="Labate C.A."/>
        </authorList>
    </citation>
    <scope>NUCLEOTIDE SEQUENCE</scope>
    <source>
        <strain evidence="1">MF-1</strain>
    </source>
</reference>
<evidence type="ECO:0000313" key="1">
    <source>
        <dbReference type="EMBL" id="MBW0485043.1"/>
    </source>
</evidence>
<protein>
    <submittedName>
        <fullName evidence="1">Uncharacterized protein</fullName>
    </submittedName>
</protein>
<dbReference type="AlphaFoldDB" id="A0A9Q3CJH3"/>
<keyword evidence="2" id="KW-1185">Reference proteome</keyword>
<dbReference type="EMBL" id="AVOT02007980">
    <property type="protein sequence ID" value="MBW0485043.1"/>
    <property type="molecule type" value="Genomic_DNA"/>
</dbReference>
<gene>
    <name evidence="1" type="ORF">O181_024758</name>
</gene>